<organism evidence="1 2">
    <name type="scientific">Trifolium medium</name>
    <dbReference type="NCBI Taxonomy" id="97028"/>
    <lineage>
        <taxon>Eukaryota</taxon>
        <taxon>Viridiplantae</taxon>
        <taxon>Streptophyta</taxon>
        <taxon>Embryophyta</taxon>
        <taxon>Tracheophyta</taxon>
        <taxon>Spermatophyta</taxon>
        <taxon>Magnoliopsida</taxon>
        <taxon>eudicotyledons</taxon>
        <taxon>Gunneridae</taxon>
        <taxon>Pentapetalae</taxon>
        <taxon>rosids</taxon>
        <taxon>fabids</taxon>
        <taxon>Fabales</taxon>
        <taxon>Fabaceae</taxon>
        <taxon>Papilionoideae</taxon>
        <taxon>50 kb inversion clade</taxon>
        <taxon>NPAAA clade</taxon>
        <taxon>Hologalegina</taxon>
        <taxon>IRL clade</taxon>
        <taxon>Trifolieae</taxon>
        <taxon>Trifolium</taxon>
    </lineage>
</organism>
<evidence type="ECO:0000313" key="2">
    <source>
        <dbReference type="Proteomes" id="UP000265520"/>
    </source>
</evidence>
<dbReference type="AlphaFoldDB" id="A0A392WEH9"/>
<reference evidence="1 2" key="1">
    <citation type="journal article" date="2018" name="Front. Plant Sci.">
        <title>Red Clover (Trifolium pratense) and Zigzag Clover (T. medium) - A Picture of Genomic Similarities and Differences.</title>
        <authorList>
            <person name="Dluhosova J."/>
            <person name="Istvanek J."/>
            <person name="Nedelnik J."/>
            <person name="Repkova J."/>
        </authorList>
    </citation>
    <scope>NUCLEOTIDE SEQUENCE [LARGE SCALE GENOMIC DNA]</scope>
    <source>
        <strain evidence="2">cv. 10/8</strain>
        <tissue evidence="1">Leaf</tissue>
    </source>
</reference>
<name>A0A392WEH9_9FABA</name>
<dbReference type="Proteomes" id="UP000265520">
    <property type="component" value="Unassembled WGS sequence"/>
</dbReference>
<protein>
    <submittedName>
        <fullName evidence="1">Uncharacterized protein</fullName>
    </submittedName>
</protein>
<comment type="caution">
    <text evidence="1">The sequence shown here is derived from an EMBL/GenBank/DDBJ whole genome shotgun (WGS) entry which is preliminary data.</text>
</comment>
<dbReference type="EMBL" id="LXQA011458401">
    <property type="protein sequence ID" value="MCI97922.1"/>
    <property type="molecule type" value="Genomic_DNA"/>
</dbReference>
<sequence length="33" mass="3768">MLLNKKQKLLSVMVGFAKQKANGYNVRCADIER</sequence>
<proteinExistence type="predicted"/>
<accession>A0A392WEH9</accession>
<evidence type="ECO:0000313" key="1">
    <source>
        <dbReference type="EMBL" id="MCI97922.1"/>
    </source>
</evidence>
<feature type="non-terminal residue" evidence="1">
    <location>
        <position position="33"/>
    </location>
</feature>
<keyword evidence="2" id="KW-1185">Reference proteome</keyword>